<gene>
    <name evidence="2" type="ORF">H6H03_22190</name>
</gene>
<evidence type="ECO:0000313" key="2">
    <source>
        <dbReference type="EMBL" id="MBD2736565.1"/>
    </source>
</evidence>
<comment type="caution">
    <text evidence="2">The sequence shown here is derived from an EMBL/GenBank/DDBJ whole genome shotgun (WGS) entry which is preliminary data.</text>
</comment>
<keyword evidence="1" id="KW-0812">Transmembrane</keyword>
<reference evidence="2 3" key="1">
    <citation type="journal article" date="2020" name="ISME J.">
        <title>Comparative genomics reveals insights into cyanobacterial evolution and habitat adaptation.</title>
        <authorList>
            <person name="Chen M.Y."/>
            <person name="Teng W.K."/>
            <person name="Zhao L."/>
            <person name="Hu C.X."/>
            <person name="Zhou Y.K."/>
            <person name="Han B.P."/>
            <person name="Song L.R."/>
            <person name="Shu W.S."/>
        </authorList>
    </citation>
    <scope>NUCLEOTIDE SEQUENCE [LARGE SCALE GENOMIC DNA]</scope>
    <source>
        <strain evidence="2 3">FACHB-159</strain>
    </source>
</reference>
<feature type="transmembrane region" description="Helical" evidence="1">
    <location>
        <begin position="57"/>
        <end position="75"/>
    </location>
</feature>
<accession>A0ABR8KAP1</accession>
<dbReference type="Proteomes" id="UP000637383">
    <property type="component" value="Unassembled WGS sequence"/>
</dbReference>
<evidence type="ECO:0000256" key="1">
    <source>
        <dbReference type="SAM" id="Phobius"/>
    </source>
</evidence>
<protein>
    <submittedName>
        <fullName evidence="2">Uncharacterized protein</fullName>
    </submittedName>
</protein>
<keyword evidence="1" id="KW-1133">Transmembrane helix</keyword>
<organism evidence="2 3">
    <name type="scientific">Nostoc paludosum FACHB-159</name>
    <dbReference type="NCBI Taxonomy" id="2692908"/>
    <lineage>
        <taxon>Bacteria</taxon>
        <taxon>Bacillati</taxon>
        <taxon>Cyanobacteriota</taxon>
        <taxon>Cyanophyceae</taxon>
        <taxon>Nostocales</taxon>
        <taxon>Nostocaceae</taxon>
        <taxon>Nostoc</taxon>
    </lineage>
</organism>
<evidence type="ECO:0000313" key="3">
    <source>
        <dbReference type="Proteomes" id="UP000637383"/>
    </source>
</evidence>
<keyword evidence="1" id="KW-0472">Membrane</keyword>
<proteinExistence type="predicted"/>
<keyword evidence="3" id="KW-1185">Reference proteome</keyword>
<dbReference type="EMBL" id="JACJTU010000022">
    <property type="protein sequence ID" value="MBD2736565.1"/>
    <property type="molecule type" value="Genomic_DNA"/>
</dbReference>
<dbReference type="RefSeq" id="WP_190957184.1">
    <property type="nucleotide sequence ID" value="NZ_JACJTU010000022.1"/>
</dbReference>
<name>A0ABR8KAP1_9NOSO</name>
<sequence length="88" mass="10153">MNKNSRRKSNLAVFTLLQFQSPPHHPVTWPAEAEPGTAKDKAMPQDRVKSDRCITVIMKLLLILVTSVLTLYLLLSSLKRIFWKLDYE</sequence>